<comment type="subcellular location">
    <subcellularLocation>
        <location evidence="2">Mitochondrion</location>
    </subcellularLocation>
</comment>
<dbReference type="InterPro" id="IPR012340">
    <property type="entry name" value="NA-bd_OB-fold"/>
</dbReference>
<dbReference type="PROSITE" id="PS50935">
    <property type="entry name" value="SSB"/>
    <property type="match status" value="1"/>
</dbReference>
<dbReference type="PANTHER" id="PTHR10302">
    <property type="entry name" value="SINGLE-STRANDED DNA-BINDING PROTEIN"/>
    <property type="match status" value="1"/>
</dbReference>
<dbReference type="STRING" id="106004.A0A1Y2DMD4"/>
<dbReference type="Pfam" id="PF00436">
    <property type="entry name" value="SSB"/>
    <property type="match status" value="1"/>
</dbReference>
<dbReference type="Gene3D" id="2.40.50.140">
    <property type="entry name" value="Nucleic acid-binding proteins"/>
    <property type="match status" value="1"/>
</dbReference>
<evidence type="ECO:0000256" key="2">
    <source>
        <dbReference type="PIRNR" id="PIRNR002070"/>
    </source>
</evidence>
<evidence type="ECO:0000313" key="3">
    <source>
        <dbReference type="EMBL" id="ORY60391.1"/>
    </source>
</evidence>
<dbReference type="InterPro" id="IPR000424">
    <property type="entry name" value="Primosome_PriB/ssb"/>
</dbReference>
<evidence type="ECO:0000313" key="4">
    <source>
        <dbReference type="Proteomes" id="UP000193467"/>
    </source>
</evidence>
<keyword evidence="2" id="KW-0496">Mitochondrion</keyword>
<evidence type="ECO:0000256" key="1">
    <source>
        <dbReference type="ARBA" id="ARBA00023125"/>
    </source>
</evidence>
<dbReference type="InterPro" id="IPR011344">
    <property type="entry name" value="ssDNA-bd"/>
</dbReference>
<protein>
    <recommendedName>
        <fullName evidence="2">Single-stranded DNA-binding protein</fullName>
    </recommendedName>
</protein>
<dbReference type="PIRSF" id="PIRSF002070">
    <property type="entry name" value="SSB"/>
    <property type="match status" value="1"/>
</dbReference>
<dbReference type="EMBL" id="MCGR01000074">
    <property type="protein sequence ID" value="ORY60391.1"/>
    <property type="molecule type" value="Genomic_DNA"/>
</dbReference>
<dbReference type="SUPFAM" id="SSF50249">
    <property type="entry name" value="Nucleic acid-binding proteins"/>
    <property type="match status" value="1"/>
</dbReference>
<dbReference type="GO" id="GO:0003697">
    <property type="term" value="F:single-stranded DNA binding"/>
    <property type="evidence" value="ECO:0007669"/>
    <property type="project" value="InterPro"/>
</dbReference>
<dbReference type="OrthoDB" id="1078367at2759"/>
<dbReference type="Proteomes" id="UP000193467">
    <property type="component" value="Unassembled WGS sequence"/>
</dbReference>
<dbReference type="AlphaFoldDB" id="A0A1Y2DMD4"/>
<keyword evidence="1 2" id="KW-0238">DNA-binding</keyword>
<sequence>MFAALRPAARTAGVRAFSSTPATARDMARMTLIGRLGGVPEKRTTKNGKDFLIYKVATTDPFIAPKEGEEPVEPTTSWHSVFAYGQSAERLANLEKGSLVHVEANFTVSNVKLDSGEYKTVIMAKHDRLFVISKPKQKDE</sequence>
<dbReference type="FunCoup" id="A0A1Y2DMD4">
    <property type="interactions" value="27"/>
</dbReference>
<keyword evidence="4" id="KW-1185">Reference proteome</keyword>
<comment type="caution">
    <text evidence="3">The sequence shown here is derived from an EMBL/GenBank/DDBJ whole genome shotgun (WGS) entry which is preliminary data.</text>
</comment>
<dbReference type="PANTHER" id="PTHR10302:SF0">
    <property type="entry name" value="SINGLE-STRANDED DNA-BINDING PROTEIN, MITOCHONDRIAL"/>
    <property type="match status" value="1"/>
</dbReference>
<dbReference type="InParanoid" id="A0A1Y2DMD4"/>
<organism evidence="3 4">
    <name type="scientific">Leucosporidium creatinivorum</name>
    <dbReference type="NCBI Taxonomy" id="106004"/>
    <lineage>
        <taxon>Eukaryota</taxon>
        <taxon>Fungi</taxon>
        <taxon>Dikarya</taxon>
        <taxon>Basidiomycota</taxon>
        <taxon>Pucciniomycotina</taxon>
        <taxon>Microbotryomycetes</taxon>
        <taxon>Leucosporidiales</taxon>
        <taxon>Leucosporidium</taxon>
    </lineage>
</organism>
<proteinExistence type="predicted"/>
<dbReference type="GO" id="GO:0006264">
    <property type="term" value="P:mitochondrial DNA replication"/>
    <property type="evidence" value="ECO:0007669"/>
    <property type="project" value="TreeGrafter"/>
</dbReference>
<name>A0A1Y2DMD4_9BASI</name>
<accession>A0A1Y2DMD4</accession>
<dbReference type="GO" id="GO:0042645">
    <property type="term" value="C:mitochondrial nucleoid"/>
    <property type="evidence" value="ECO:0007669"/>
    <property type="project" value="TreeGrafter"/>
</dbReference>
<dbReference type="CDD" id="cd04496">
    <property type="entry name" value="SSB_OBF"/>
    <property type="match status" value="1"/>
</dbReference>
<gene>
    <name evidence="3" type="ORF">BCR35DRAFT_309178</name>
</gene>
<reference evidence="3 4" key="1">
    <citation type="submission" date="2016-07" db="EMBL/GenBank/DDBJ databases">
        <title>Pervasive Adenine N6-methylation of Active Genes in Fungi.</title>
        <authorList>
            <consortium name="DOE Joint Genome Institute"/>
            <person name="Mondo S.J."/>
            <person name="Dannebaum R.O."/>
            <person name="Kuo R.C."/>
            <person name="Labutti K."/>
            <person name="Haridas S."/>
            <person name="Kuo A."/>
            <person name="Salamov A."/>
            <person name="Ahrendt S.R."/>
            <person name="Lipzen A."/>
            <person name="Sullivan W."/>
            <person name="Andreopoulos W.B."/>
            <person name="Clum A."/>
            <person name="Lindquist E."/>
            <person name="Daum C."/>
            <person name="Ramamoorthy G.K."/>
            <person name="Gryganskyi A."/>
            <person name="Culley D."/>
            <person name="Magnuson J.K."/>
            <person name="James T.Y."/>
            <person name="O'Malley M.A."/>
            <person name="Stajich J.E."/>
            <person name="Spatafora J.W."/>
            <person name="Visel A."/>
            <person name="Grigoriev I.V."/>
        </authorList>
    </citation>
    <scope>NUCLEOTIDE SEQUENCE [LARGE SCALE GENOMIC DNA]</scope>
    <source>
        <strain evidence="3 4">62-1032</strain>
    </source>
</reference>